<keyword evidence="6" id="KW-0804">Transcription</keyword>
<evidence type="ECO:0000256" key="3">
    <source>
        <dbReference type="ARBA" id="ARBA00022833"/>
    </source>
</evidence>
<dbReference type="Gene3D" id="3.30.1490.190">
    <property type="match status" value="1"/>
</dbReference>
<evidence type="ECO:0000256" key="4">
    <source>
        <dbReference type="ARBA" id="ARBA00023015"/>
    </source>
</evidence>
<dbReference type="GO" id="GO:1900376">
    <property type="term" value="P:regulation of secondary metabolite biosynthetic process"/>
    <property type="evidence" value="ECO:0007669"/>
    <property type="project" value="TreeGrafter"/>
</dbReference>
<feature type="binding site" evidence="7">
    <location>
        <position position="124"/>
    </location>
    <ligand>
        <name>Zn(2+)</name>
        <dbReference type="ChEBI" id="CHEBI:29105"/>
    </ligand>
</feature>
<evidence type="ECO:0000256" key="2">
    <source>
        <dbReference type="ARBA" id="ARBA00022491"/>
    </source>
</evidence>
<dbReference type="GO" id="GO:0045892">
    <property type="term" value="P:negative regulation of DNA-templated transcription"/>
    <property type="evidence" value="ECO:0007669"/>
    <property type="project" value="TreeGrafter"/>
</dbReference>
<dbReference type="InterPro" id="IPR002481">
    <property type="entry name" value="FUR"/>
</dbReference>
<dbReference type="Gene3D" id="1.10.10.10">
    <property type="entry name" value="Winged helix-like DNA-binding domain superfamily/Winged helix DNA-binding domain"/>
    <property type="match status" value="1"/>
</dbReference>
<proteinExistence type="inferred from homology"/>
<dbReference type="GO" id="GO:0000976">
    <property type="term" value="F:transcription cis-regulatory region binding"/>
    <property type="evidence" value="ECO:0007669"/>
    <property type="project" value="TreeGrafter"/>
</dbReference>
<keyword evidence="9" id="KW-1185">Reference proteome</keyword>
<evidence type="ECO:0000256" key="5">
    <source>
        <dbReference type="ARBA" id="ARBA00023125"/>
    </source>
</evidence>
<accession>A0A328UF13</accession>
<reference evidence="8 9" key="1">
    <citation type="submission" date="2018-06" db="EMBL/GenBank/DDBJ databases">
        <title>Noncontiguous genome sequence of Ruminococcaceae bacterium ASD2818.</title>
        <authorList>
            <person name="Chaplin A.V."/>
            <person name="Sokolova S.R."/>
            <person name="Kochetkova T.O."/>
            <person name="Goltsov A.Y."/>
            <person name="Trofimov D.Y."/>
            <person name="Efimov B.A."/>
        </authorList>
    </citation>
    <scope>NUCLEOTIDE SEQUENCE [LARGE SCALE GENOMIC DNA]</scope>
    <source>
        <strain evidence="8 9">ASD2818</strain>
    </source>
</reference>
<evidence type="ECO:0000256" key="7">
    <source>
        <dbReference type="PIRSR" id="PIRSR602481-1"/>
    </source>
</evidence>
<evidence type="ECO:0000313" key="8">
    <source>
        <dbReference type="EMBL" id="RAQ30186.1"/>
    </source>
</evidence>
<keyword evidence="7" id="KW-0479">Metal-binding</keyword>
<keyword evidence="5" id="KW-0238">DNA-binding</keyword>
<dbReference type="Proteomes" id="UP000249377">
    <property type="component" value="Unassembled WGS sequence"/>
</dbReference>
<keyword evidence="4" id="KW-0805">Transcription regulation</keyword>
<evidence type="ECO:0000256" key="1">
    <source>
        <dbReference type="ARBA" id="ARBA00007957"/>
    </source>
</evidence>
<keyword evidence="2" id="KW-0678">Repressor</keyword>
<comment type="cofactor">
    <cofactor evidence="7">
        <name>Zn(2+)</name>
        <dbReference type="ChEBI" id="CHEBI:29105"/>
    </cofactor>
    <text evidence="7">Binds 1 zinc ion per subunit.</text>
</comment>
<dbReference type="GO" id="GO:0008270">
    <property type="term" value="F:zinc ion binding"/>
    <property type="evidence" value="ECO:0007669"/>
    <property type="project" value="TreeGrafter"/>
</dbReference>
<comment type="caution">
    <text evidence="8">The sequence shown here is derived from an EMBL/GenBank/DDBJ whole genome shotgun (WGS) entry which is preliminary data.</text>
</comment>
<dbReference type="InterPro" id="IPR043135">
    <property type="entry name" value="Fur_C"/>
</dbReference>
<dbReference type="CDD" id="cd07153">
    <property type="entry name" value="Fur_like"/>
    <property type="match status" value="1"/>
</dbReference>
<evidence type="ECO:0000313" key="9">
    <source>
        <dbReference type="Proteomes" id="UP000249377"/>
    </source>
</evidence>
<dbReference type="EMBL" id="QLYR01000001">
    <property type="protein sequence ID" value="RAQ30186.1"/>
    <property type="molecule type" value="Genomic_DNA"/>
</dbReference>
<feature type="binding site" evidence="7">
    <location>
        <position position="127"/>
    </location>
    <ligand>
        <name>Zn(2+)</name>
        <dbReference type="ChEBI" id="CHEBI:29105"/>
    </ligand>
</feature>
<name>A0A328UF13_9FIRM</name>
<organism evidence="8 9">
    <name type="scientific">Hydrogeniiclostridium mannosilyticum</name>
    <dbReference type="NCBI Taxonomy" id="2764322"/>
    <lineage>
        <taxon>Bacteria</taxon>
        <taxon>Bacillati</taxon>
        <taxon>Bacillota</taxon>
        <taxon>Clostridia</taxon>
        <taxon>Eubacteriales</taxon>
        <taxon>Acutalibacteraceae</taxon>
        <taxon>Hydrogeniiclostridium</taxon>
    </lineage>
</organism>
<feature type="binding site" evidence="7">
    <location>
        <position position="83"/>
    </location>
    <ligand>
        <name>Zn(2+)</name>
        <dbReference type="ChEBI" id="CHEBI:29105"/>
    </ligand>
</feature>
<dbReference type="InterPro" id="IPR036388">
    <property type="entry name" value="WH-like_DNA-bd_sf"/>
</dbReference>
<dbReference type="Pfam" id="PF01475">
    <property type="entry name" value="FUR"/>
    <property type="match status" value="1"/>
</dbReference>
<evidence type="ECO:0000256" key="6">
    <source>
        <dbReference type="ARBA" id="ARBA00023163"/>
    </source>
</evidence>
<keyword evidence="3 7" id="KW-0862">Zinc</keyword>
<sequence>MEKRQNYSRKREAILNTVRHTTTHPSAEWVYHQLKPLYPDLSLATVYRNLAQFKKDGIIVSVGTVNGQEHFDGDITPHHHFICKKCGCILDIPGPSTAAIDALFTLKHTALTVERCEVTYYGLCRQCKPE</sequence>
<dbReference type="RefSeq" id="WP_112331383.1">
    <property type="nucleotide sequence ID" value="NZ_JADPHD010000001.1"/>
</dbReference>
<feature type="binding site" evidence="7">
    <location>
        <position position="86"/>
    </location>
    <ligand>
        <name>Zn(2+)</name>
        <dbReference type="ChEBI" id="CHEBI:29105"/>
    </ligand>
</feature>
<dbReference type="InterPro" id="IPR036390">
    <property type="entry name" value="WH_DNA-bd_sf"/>
</dbReference>
<comment type="similarity">
    <text evidence="1">Belongs to the Fur family.</text>
</comment>
<dbReference type="PANTHER" id="PTHR33202:SF7">
    <property type="entry name" value="FERRIC UPTAKE REGULATION PROTEIN"/>
    <property type="match status" value="1"/>
</dbReference>
<dbReference type="SUPFAM" id="SSF46785">
    <property type="entry name" value="Winged helix' DNA-binding domain"/>
    <property type="match status" value="1"/>
</dbReference>
<dbReference type="AlphaFoldDB" id="A0A328UF13"/>
<dbReference type="GO" id="GO:0003700">
    <property type="term" value="F:DNA-binding transcription factor activity"/>
    <property type="evidence" value="ECO:0007669"/>
    <property type="project" value="InterPro"/>
</dbReference>
<dbReference type="PANTHER" id="PTHR33202">
    <property type="entry name" value="ZINC UPTAKE REGULATION PROTEIN"/>
    <property type="match status" value="1"/>
</dbReference>
<protein>
    <submittedName>
        <fullName evidence="8">Transcriptional repressor</fullName>
    </submittedName>
</protein>
<gene>
    <name evidence="8" type="ORF">DPQ25_01370</name>
</gene>